<protein>
    <submittedName>
        <fullName evidence="3">Glutathione S-transferase, C-terminal domain protein</fullName>
        <ecNumber evidence="3">2.5.1.18</ecNumber>
    </submittedName>
</protein>
<dbReference type="GO" id="GO:0004364">
    <property type="term" value="F:glutathione transferase activity"/>
    <property type="evidence" value="ECO:0007669"/>
    <property type="project" value="UniProtKB-EC"/>
</dbReference>
<reference evidence="3 4" key="1">
    <citation type="submission" date="2010-01" db="EMBL/GenBank/DDBJ databases">
        <authorList>
            <person name="Muzny D."/>
            <person name="Qin X."/>
            <person name="Deng J."/>
            <person name="Jiang H."/>
            <person name="Liu Y."/>
            <person name="Qu J."/>
            <person name="Song X.-Z."/>
            <person name="Zhang L."/>
            <person name="Thornton R."/>
            <person name="Coyle M."/>
            <person name="Francisco L."/>
            <person name="Jackson L."/>
            <person name="Javaid M."/>
            <person name="Korchina V."/>
            <person name="Kovar C."/>
            <person name="Mata R."/>
            <person name="Mathew T."/>
            <person name="Ngo R."/>
            <person name="Nguyen L."/>
            <person name="Nguyen N."/>
            <person name="Okwuonu G."/>
            <person name="Ongeri F."/>
            <person name="Pham C."/>
            <person name="Simmons D."/>
            <person name="Wilczek-Boney K."/>
            <person name="Hale W."/>
            <person name="Jakkamsetti A."/>
            <person name="Pham P."/>
            <person name="Ruth R."/>
            <person name="San Lucas F."/>
            <person name="Warren J."/>
            <person name="Zhang J."/>
            <person name="Zhao Z."/>
            <person name="Zhou C."/>
            <person name="Zhu D."/>
            <person name="Lee S."/>
            <person name="Bess C."/>
            <person name="Blankenburg K."/>
            <person name="Forbes L."/>
            <person name="Fu Q."/>
            <person name="Gubbala S."/>
            <person name="Hirani K."/>
            <person name="Jayaseelan J.C."/>
            <person name="Lara F."/>
            <person name="Munidasa M."/>
            <person name="Palculict T."/>
            <person name="Patil S."/>
            <person name="Pu L.-L."/>
            <person name="Saada N."/>
            <person name="Tang L."/>
            <person name="Weissenberger G."/>
            <person name="Zhu Y."/>
            <person name="Hemphill L."/>
            <person name="Shang Y."/>
            <person name="Youmans B."/>
            <person name="Ayvaz T."/>
            <person name="Ross M."/>
            <person name="Santibanez J."/>
            <person name="Aqrawi P."/>
            <person name="Gross S."/>
            <person name="Joshi V."/>
            <person name="Fowler G."/>
            <person name="Nazareth L."/>
            <person name="Reid J."/>
            <person name="Worley K."/>
            <person name="Petrosino J."/>
            <person name="Highlander S."/>
            <person name="Gibbs R."/>
        </authorList>
    </citation>
    <scope>NUCLEOTIDE SEQUENCE [LARGE SCALE GENOMIC DNA]</scope>
    <source>
        <strain evidence="3 4">DSM 4582</strain>
    </source>
</reference>
<dbReference type="EMBL" id="ADBY01000054">
    <property type="protein sequence ID" value="EFE94322.1"/>
    <property type="molecule type" value="Genomic_DNA"/>
</dbReference>
<comment type="caution">
    <text evidence="3">The sequence shown here is derived from an EMBL/GenBank/DDBJ whole genome shotgun (WGS) entry which is preliminary data.</text>
</comment>
<dbReference type="CDD" id="cd03057">
    <property type="entry name" value="GST_N_Beta"/>
    <property type="match status" value="1"/>
</dbReference>
<dbReference type="CDD" id="cd03188">
    <property type="entry name" value="GST_C_Beta"/>
    <property type="match status" value="1"/>
</dbReference>
<dbReference type="PROSITE" id="PS50405">
    <property type="entry name" value="GST_CTER"/>
    <property type="match status" value="1"/>
</dbReference>
<dbReference type="Pfam" id="PF13409">
    <property type="entry name" value="GST_N_2"/>
    <property type="match status" value="1"/>
</dbReference>
<name>D4E6U6_SEROD</name>
<evidence type="ECO:0000313" key="4">
    <source>
        <dbReference type="Proteomes" id="UP000005723"/>
    </source>
</evidence>
<dbReference type="Gene3D" id="3.40.30.10">
    <property type="entry name" value="Glutaredoxin"/>
    <property type="match status" value="1"/>
</dbReference>
<gene>
    <name evidence="3" type="primary">gst5</name>
    <name evidence="3" type="ORF">HMPREF0758_3896</name>
</gene>
<evidence type="ECO:0000313" key="3">
    <source>
        <dbReference type="EMBL" id="EFE94322.1"/>
    </source>
</evidence>
<evidence type="ECO:0000259" key="1">
    <source>
        <dbReference type="PROSITE" id="PS50404"/>
    </source>
</evidence>
<dbReference type="Pfam" id="PF00043">
    <property type="entry name" value="GST_C"/>
    <property type="match status" value="1"/>
</dbReference>
<keyword evidence="4" id="KW-1185">Reference proteome</keyword>
<dbReference type="Proteomes" id="UP000005723">
    <property type="component" value="Unassembled WGS sequence"/>
</dbReference>
<dbReference type="PANTHER" id="PTHR44051">
    <property type="entry name" value="GLUTATHIONE S-TRANSFERASE-RELATED"/>
    <property type="match status" value="1"/>
</dbReference>
<dbReference type="InterPro" id="IPR036249">
    <property type="entry name" value="Thioredoxin-like_sf"/>
</dbReference>
<dbReference type="InterPro" id="IPR004045">
    <property type="entry name" value="Glutathione_S-Trfase_N"/>
</dbReference>
<dbReference type="NCBIfam" id="NF007831">
    <property type="entry name" value="PRK10542.1"/>
    <property type="match status" value="1"/>
</dbReference>
<dbReference type="SFLD" id="SFLDS00019">
    <property type="entry name" value="Glutathione_Transferase_(cytos"/>
    <property type="match status" value="1"/>
</dbReference>
<accession>D4E6U6</accession>
<evidence type="ECO:0000259" key="2">
    <source>
        <dbReference type="PROSITE" id="PS50405"/>
    </source>
</evidence>
<dbReference type="HOGENOM" id="CLU_011226_6_1_6"/>
<dbReference type="PROSITE" id="PS50404">
    <property type="entry name" value="GST_NTER"/>
    <property type="match status" value="1"/>
</dbReference>
<dbReference type="SUPFAM" id="SSF47616">
    <property type="entry name" value="GST C-terminal domain-like"/>
    <property type="match status" value="1"/>
</dbReference>
<keyword evidence="3" id="KW-0808">Transferase</keyword>
<dbReference type="EC" id="2.5.1.18" evidence="3"/>
<dbReference type="AlphaFoldDB" id="D4E6U6"/>
<feature type="domain" description="GST C-terminal" evidence="2">
    <location>
        <begin position="103"/>
        <end position="217"/>
    </location>
</feature>
<feature type="domain" description="GST N-terminal" evidence="1">
    <location>
        <begin position="14"/>
        <end position="97"/>
    </location>
</feature>
<sequence>MRGWACLSLFIIKEFAMKLFYKAGACSLSPHIVLREAGLDFTAEKVDLAQKKTESGADYLAINPKGQVPALLLDDGSLLTEGVAIVQYLADRVPDRNLIPAAGTLSRYHAIEWLNFVATELHKGFSPLFNPKTPEEYQVMARSRLEQQFRYLDGVLAQQQYLLGNRFSVADAYLFTVLRWAQALQFDLQQHAHLSTYMTRVAARPAVDAALSAEGLK</sequence>
<dbReference type="SFLD" id="SFLDG00358">
    <property type="entry name" value="Main_(cytGST)"/>
    <property type="match status" value="1"/>
</dbReference>
<dbReference type="Gene3D" id="1.20.1050.10">
    <property type="match status" value="1"/>
</dbReference>
<proteinExistence type="predicted"/>
<dbReference type="PANTHER" id="PTHR44051:SF8">
    <property type="entry name" value="GLUTATHIONE S-TRANSFERASE GSTA"/>
    <property type="match status" value="1"/>
</dbReference>
<organism evidence="3 4">
    <name type="scientific">Serratia odorifera DSM 4582</name>
    <dbReference type="NCBI Taxonomy" id="667129"/>
    <lineage>
        <taxon>Bacteria</taxon>
        <taxon>Pseudomonadati</taxon>
        <taxon>Pseudomonadota</taxon>
        <taxon>Gammaproteobacteria</taxon>
        <taxon>Enterobacterales</taxon>
        <taxon>Yersiniaceae</taxon>
        <taxon>Serratia</taxon>
    </lineage>
</organism>
<dbReference type="InterPro" id="IPR040079">
    <property type="entry name" value="Glutathione_S-Trfase"/>
</dbReference>
<dbReference type="SUPFAM" id="SSF52833">
    <property type="entry name" value="Thioredoxin-like"/>
    <property type="match status" value="1"/>
</dbReference>
<dbReference type="InterPro" id="IPR036282">
    <property type="entry name" value="Glutathione-S-Trfase_C_sf"/>
</dbReference>
<dbReference type="SFLD" id="SFLDG01150">
    <property type="entry name" value="Main.1:_Beta-like"/>
    <property type="match status" value="1"/>
</dbReference>
<dbReference type="InterPro" id="IPR010987">
    <property type="entry name" value="Glutathione-S-Trfase_C-like"/>
</dbReference>
<dbReference type="STRING" id="667129.HMPREF0758_3896"/>
<dbReference type="InterPro" id="IPR004046">
    <property type="entry name" value="GST_C"/>
</dbReference>